<dbReference type="PROSITE" id="PS50213">
    <property type="entry name" value="FAS1"/>
    <property type="match status" value="1"/>
</dbReference>
<gene>
    <name evidence="2" type="ordered locus">Mbur_0949</name>
</gene>
<dbReference type="STRING" id="259564.Mbur_0949"/>
<organism evidence="2 3">
    <name type="scientific">Methanococcoides burtonii (strain DSM 6242 / NBRC 107633 / OCM 468 / ACE-M)</name>
    <dbReference type="NCBI Taxonomy" id="259564"/>
    <lineage>
        <taxon>Archaea</taxon>
        <taxon>Methanobacteriati</taxon>
        <taxon>Methanobacteriota</taxon>
        <taxon>Stenosarchaea group</taxon>
        <taxon>Methanomicrobia</taxon>
        <taxon>Methanosarcinales</taxon>
        <taxon>Methanosarcinaceae</taxon>
        <taxon>Methanococcoides</taxon>
    </lineage>
</organism>
<dbReference type="AlphaFoldDB" id="Q12XD5"/>
<dbReference type="SMART" id="SM00554">
    <property type="entry name" value="FAS1"/>
    <property type="match status" value="1"/>
</dbReference>
<keyword evidence="3" id="KW-1185">Reference proteome</keyword>
<dbReference type="EMBL" id="CP000300">
    <property type="protein sequence ID" value="ABE51891.1"/>
    <property type="molecule type" value="Genomic_DNA"/>
</dbReference>
<protein>
    <submittedName>
        <fullName evidence="2">Fasciclin domain protein</fullName>
    </submittedName>
</protein>
<feature type="domain" description="FAS1" evidence="1">
    <location>
        <begin position="4"/>
        <end position="133"/>
    </location>
</feature>
<evidence type="ECO:0000313" key="2">
    <source>
        <dbReference type="EMBL" id="ABE51891.1"/>
    </source>
</evidence>
<reference evidence="3" key="1">
    <citation type="journal article" date="2009" name="ISME J.">
        <title>The genome sequence of the psychrophilic archaeon, Methanococcoides burtonii: the role of genome evolution in cold adaptation.</title>
        <authorList>
            <person name="Allen M.A."/>
            <person name="Lauro F.M."/>
            <person name="Williams T.J."/>
            <person name="Burg D."/>
            <person name="Siddiqui K.S."/>
            <person name="De Francisci D."/>
            <person name="Chong K.W."/>
            <person name="Pilak O."/>
            <person name="Chew H.H."/>
            <person name="De Maere M.Z."/>
            <person name="Ting L."/>
            <person name="Katrib M."/>
            <person name="Ng C."/>
            <person name="Sowers K.R."/>
            <person name="Galperin M.Y."/>
            <person name="Anderson I.J."/>
            <person name="Ivanova N."/>
            <person name="Dalin E."/>
            <person name="Martinez M."/>
            <person name="Lapidus A."/>
            <person name="Hauser L."/>
            <person name="Land M."/>
            <person name="Thomas T."/>
            <person name="Cavicchioli R."/>
        </authorList>
    </citation>
    <scope>NUCLEOTIDE SEQUENCE [LARGE SCALE GENOMIC DNA]</scope>
    <source>
        <strain evidence="3">DSM 6242 / NBRC 107633 / OCM 468 / ACE-M</strain>
    </source>
</reference>
<dbReference type="RefSeq" id="WP_011499041.1">
    <property type="nucleotide sequence ID" value="NC_007955.1"/>
</dbReference>
<dbReference type="GeneID" id="3996569"/>
<dbReference type="FunFam" id="2.30.180.10:FF:000032">
    <property type="entry name" value="Fasciclin domain-containing protein, putative"/>
    <property type="match status" value="1"/>
</dbReference>
<dbReference type="OrthoDB" id="105895at2157"/>
<dbReference type="Gene3D" id="2.30.180.10">
    <property type="entry name" value="FAS1 domain"/>
    <property type="match status" value="1"/>
</dbReference>
<dbReference type="InterPro" id="IPR050904">
    <property type="entry name" value="Adhesion/Biosynth-related"/>
</dbReference>
<dbReference type="HOGENOM" id="CLU_031281_4_2_2"/>
<accession>Q12XD5</accession>
<evidence type="ECO:0000313" key="3">
    <source>
        <dbReference type="Proteomes" id="UP000001979"/>
    </source>
</evidence>
<dbReference type="KEGG" id="mbu:Mbur_0949"/>
<evidence type="ECO:0000259" key="1">
    <source>
        <dbReference type="PROSITE" id="PS50213"/>
    </source>
</evidence>
<dbReference type="InterPro" id="IPR000782">
    <property type="entry name" value="FAS1_domain"/>
</dbReference>
<dbReference type="InterPro" id="IPR036378">
    <property type="entry name" value="FAS1_dom_sf"/>
</dbReference>
<dbReference type="Pfam" id="PF02469">
    <property type="entry name" value="Fasciclin"/>
    <property type="match status" value="1"/>
</dbReference>
<dbReference type="SUPFAM" id="SSF82153">
    <property type="entry name" value="FAS1 domain"/>
    <property type="match status" value="1"/>
</dbReference>
<proteinExistence type="predicted"/>
<sequence length="135" mass="15177">MTEQKNIIEKAIEIGDFTTLVSAAKKLGLTNKFSKEGPYTIFAPIEKAFEPIPDSVIDEAFDDQGYLMDIVNYHIIEGKYFTYDLKDIQIITALNGKTLDISNNEKLLINGIEIKKKDIECSNGIIHAIEEILIP</sequence>
<dbReference type="PANTHER" id="PTHR10900">
    <property type="entry name" value="PERIOSTIN-RELATED"/>
    <property type="match status" value="1"/>
</dbReference>
<dbReference type="Proteomes" id="UP000001979">
    <property type="component" value="Chromosome"/>
</dbReference>
<name>Q12XD5_METBU</name>